<organism evidence="11 12">
    <name type="scientific">Candidatus Dechloromonas phosphorivorans</name>
    <dbReference type="NCBI Taxonomy" id="2899244"/>
    <lineage>
        <taxon>Bacteria</taxon>
        <taxon>Pseudomonadati</taxon>
        <taxon>Pseudomonadota</taxon>
        <taxon>Betaproteobacteria</taxon>
        <taxon>Rhodocyclales</taxon>
        <taxon>Azonexaceae</taxon>
        <taxon>Dechloromonas</taxon>
    </lineage>
</organism>
<evidence type="ECO:0000256" key="5">
    <source>
        <dbReference type="ARBA" id="ARBA00022737"/>
    </source>
</evidence>
<feature type="domain" description="Tetrahydrodipicolinate-N-succinyltransferase chain A" evidence="10">
    <location>
        <begin position="5"/>
        <end position="69"/>
    </location>
</feature>
<keyword evidence="4 9" id="KW-0808">Transferase</keyword>
<dbReference type="GO" id="GO:0016779">
    <property type="term" value="F:nucleotidyltransferase activity"/>
    <property type="evidence" value="ECO:0007669"/>
    <property type="project" value="TreeGrafter"/>
</dbReference>
<feature type="binding site" evidence="9">
    <location>
        <position position="141"/>
    </location>
    <ligand>
        <name>substrate</name>
    </ligand>
</feature>
<keyword evidence="7 9" id="KW-0457">Lysine biosynthesis</keyword>
<evidence type="ECO:0000259" key="10">
    <source>
        <dbReference type="Pfam" id="PF14805"/>
    </source>
</evidence>
<dbReference type="EC" id="2.3.1.117" evidence="9"/>
<evidence type="ECO:0000313" key="12">
    <source>
        <dbReference type="Proteomes" id="UP000808146"/>
    </source>
</evidence>
<evidence type="ECO:0000256" key="1">
    <source>
        <dbReference type="ARBA" id="ARBA00007274"/>
    </source>
</evidence>
<dbReference type="Pfam" id="PF14805">
    <property type="entry name" value="THDPS_N_2"/>
    <property type="match status" value="1"/>
</dbReference>
<name>A0A9D7QKF3_9RHOO</name>
<dbReference type="PANTHER" id="PTHR19136:SF52">
    <property type="entry name" value="2,3,4,5-TETRAHYDROPYRIDINE-2,6-DICARBOXYLATE N-SUCCINYLTRANSFERASE"/>
    <property type="match status" value="1"/>
</dbReference>
<protein>
    <recommendedName>
        <fullName evidence="9">2,3,4,5-tetrahydropyridine-2,6-dicarboxylate N-succinyltransferase</fullName>
        <ecNumber evidence="9">2.3.1.117</ecNumber>
    </recommendedName>
    <alternativeName>
        <fullName evidence="9">Tetrahydrodipicolinate N-succinyltransferase</fullName>
        <shortName evidence="9">THDP succinyltransferase</shortName>
        <shortName evidence="9">THP succinyltransferase</shortName>
        <shortName evidence="9">Tetrahydropicolinate succinylase</shortName>
    </alternativeName>
</protein>
<dbReference type="Pfam" id="PF14602">
    <property type="entry name" value="Hexapep_2"/>
    <property type="match status" value="1"/>
</dbReference>
<comment type="catalytic activity">
    <reaction evidence="9">
        <text>(S)-2,3,4,5-tetrahydrodipicolinate + succinyl-CoA + H2O = (S)-2-succinylamino-6-oxoheptanedioate + CoA</text>
        <dbReference type="Rhea" id="RHEA:17325"/>
        <dbReference type="ChEBI" id="CHEBI:15377"/>
        <dbReference type="ChEBI" id="CHEBI:15685"/>
        <dbReference type="ChEBI" id="CHEBI:16845"/>
        <dbReference type="ChEBI" id="CHEBI:57287"/>
        <dbReference type="ChEBI" id="CHEBI:57292"/>
        <dbReference type="EC" id="2.3.1.117"/>
    </reaction>
</comment>
<comment type="subcellular location">
    <subcellularLocation>
        <location evidence="9">Cytoplasm</location>
    </subcellularLocation>
</comment>
<dbReference type="CDD" id="cd03350">
    <property type="entry name" value="LbH_THP_succinylT"/>
    <property type="match status" value="1"/>
</dbReference>
<comment type="caution">
    <text evidence="11">The sequence shown here is derived from an EMBL/GenBank/DDBJ whole genome shotgun (WGS) entry which is preliminary data.</text>
</comment>
<reference evidence="11" key="1">
    <citation type="submission" date="2020-10" db="EMBL/GenBank/DDBJ databases">
        <title>Connecting structure to function with the recovery of over 1000 high-quality activated sludge metagenome-assembled genomes encoding full-length rRNA genes using long-read sequencing.</title>
        <authorList>
            <person name="Singleton C.M."/>
            <person name="Petriglieri F."/>
            <person name="Kristensen J.M."/>
            <person name="Kirkegaard R.H."/>
            <person name="Michaelsen T.Y."/>
            <person name="Andersen M.H."/>
            <person name="Karst S.M."/>
            <person name="Dueholm M.S."/>
            <person name="Nielsen P.H."/>
            <person name="Albertsen M."/>
        </authorList>
    </citation>
    <scope>NUCLEOTIDE SEQUENCE</scope>
    <source>
        <strain evidence="11">OdNE_18-Q3-R46-58_BAT3C.305</strain>
    </source>
</reference>
<dbReference type="EMBL" id="JADKBR010000027">
    <property type="protein sequence ID" value="MBK8892339.1"/>
    <property type="molecule type" value="Genomic_DNA"/>
</dbReference>
<dbReference type="InterPro" id="IPR023180">
    <property type="entry name" value="THP_succinylTrfase_dom1"/>
</dbReference>
<dbReference type="GO" id="GO:0005737">
    <property type="term" value="C:cytoplasm"/>
    <property type="evidence" value="ECO:0007669"/>
    <property type="project" value="UniProtKB-SubCell"/>
</dbReference>
<dbReference type="Gene3D" id="2.160.10.10">
    <property type="entry name" value="Hexapeptide repeat proteins"/>
    <property type="match status" value="1"/>
</dbReference>
<dbReference type="Gene3D" id="1.10.166.10">
    <property type="entry name" value="Tetrahydrodipicolinate-N-succinyltransferase, N-terminal domain"/>
    <property type="match status" value="1"/>
</dbReference>
<dbReference type="InterPro" id="IPR005664">
    <property type="entry name" value="DapD_Trfase_Hexpep_rpt_fam"/>
</dbReference>
<dbReference type="Proteomes" id="UP000808146">
    <property type="component" value="Unassembled WGS sequence"/>
</dbReference>
<keyword evidence="6 9" id="KW-0220">Diaminopimelate biosynthesis</keyword>
<dbReference type="InterPro" id="IPR037133">
    <property type="entry name" value="THP_succinylTrfase_N_sf"/>
</dbReference>
<keyword evidence="3 9" id="KW-0028">Amino-acid biosynthesis</keyword>
<evidence type="ECO:0000256" key="3">
    <source>
        <dbReference type="ARBA" id="ARBA00022605"/>
    </source>
</evidence>
<evidence type="ECO:0000256" key="8">
    <source>
        <dbReference type="ARBA" id="ARBA00023315"/>
    </source>
</evidence>
<evidence type="ECO:0000313" key="11">
    <source>
        <dbReference type="EMBL" id="MBK8892339.1"/>
    </source>
</evidence>
<evidence type="ECO:0000256" key="4">
    <source>
        <dbReference type="ARBA" id="ARBA00022679"/>
    </source>
</evidence>
<keyword evidence="5 9" id="KW-0677">Repeat</keyword>
<dbReference type="HAMAP" id="MF_00811">
    <property type="entry name" value="DapD"/>
    <property type="match status" value="1"/>
</dbReference>
<sequence length="272" mass="29622">MTHHLQATIEELWERRTELSPQSPPTTIAAVKSVIGDLDAGKLRVAEKIAGEWFTHQWIKKAVLLSFRVRDNRVQLAGDIRFFDKVDTKFEGWSEEQFRQGGFRVVPGTIVRKGSFVARNAVLMPSFVNIGAYVDEATMVDTWVTVGSCAQIGKNVHLSGGVGIGGVLEPLQANPTIIEDNCFIGARSEVVEGVIVGENSVLSMGVYIGQSTPIYDRETGEVRYGKVPAGSVVVCGSLPKADGKYSLYAAIIVKKVDAQTRAKTSINELLRA</sequence>
<proteinExistence type="inferred from homology"/>
<dbReference type="AlphaFoldDB" id="A0A9D7QKF3"/>
<dbReference type="GO" id="GO:0019877">
    <property type="term" value="P:diaminopimelate biosynthetic process"/>
    <property type="evidence" value="ECO:0007669"/>
    <property type="project" value="UniProtKB-UniRule"/>
</dbReference>
<dbReference type="InterPro" id="IPR018357">
    <property type="entry name" value="Hexapep_transf_CS"/>
</dbReference>
<dbReference type="InterPro" id="IPR001451">
    <property type="entry name" value="Hexapep"/>
</dbReference>
<dbReference type="SUPFAM" id="SSF51161">
    <property type="entry name" value="Trimeric LpxA-like enzymes"/>
    <property type="match status" value="1"/>
</dbReference>
<evidence type="ECO:0000256" key="6">
    <source>
        <dbReference type="ARBA" id="ARBA00022915"/>
    </source>
</evidence>
<dbReference type="PANTHER" id="PTHR19136">
    <property type="entry name" value="MOLYBDENUM COFACTOR GUANYLYLTRANSFERASE"/>
    <property type="match status" value="1"/>
</dbReference>
<evidence type="ECO:0000256" key="7">
    <source>
        <dbReference type="ARBA" id="ARBA00023154"/>
    </source>
</evidence>
<gene>
    <name evidence="9 11" type="primary">dapD</name>
    <name evidence="11" type="ORF">IPN75_19215</name>
</gene>
<dbReference type="NCBIfam" id="TIGR00965">
    <property type="entry name" value="dapD"/>
    <property type="match status" value="1"/>
</dbReference>
<accession>A0A9D7QKF3</accession>
<dbReference type="PROSITE" id="PS00101">
    <property type="entry name" value="HEXAPEP_TRANSFERASES"/>
    <property type="match status" value="1"/>
</dbReference>
<dbReference type="InterPro" id="IPR011004">
    <property type="entry name" value="Trimer_LpxA-like_sf"/>
</dbReference>
<evidence type="ECO:0000256" key="9">
    <source>
        <dbReference type="HAMAP-Rule" id="MF_00811"/>
    </source>
</evidence>
<comment type="pathway">
    <text evidence="9">Amino-acid biosynthesis; L-lysine biosynthesis via DAP pathway; LL-2,6-diaminopimelate from (S)-tetrahydrodipicolinate (succinylase route): step 1/3.</text>
</comment>
<feature type="binding site" evidence="9">
    <location>
        <position position="104"/>
    </location>
    <ligand>
        <name>substrate</name>
    </ligand>
</feature>
<keyword evidence="8 9" id="KW-0012">Acyltransferase</keyword>
<dbReference type="GO" id="GO:0009089">
    <property type="term" value="P:lysine biosynthetic process via diaminopimelate"/>
    <property type="evidence" value="ECO:0007669"/>
    <property type="project" value="UniProtKB-UniRule"/>
</dbReference>
<comment type="similarity">
    <text evidence="1 9">Belongs to the transferase hexapeptide repeat family.</text>
</comment>
<dbReference type="NCBIfam" id="NF008808">
    <property type="entry name" value="PRK11830.1"/>
    <property type="match status" value="1"/>
</dbReference>
<keyword evidence="2 9" id="KW-0963">Cytoplasm</keyword>
<dbReference type="GO" id="GO:0008666">
    <property type="term" value="F:2,3,4,5-tetrahydropyridine-2,6-dicarboxylate N-succinyltransferase activity"/>
    <property type="evidence" value="ECO:0007669"/>
    <property type="project" value="UniProtKB-UniRule"/>
</dbReference>
<comment type="subunit">
    <text evidence="9">Homotrimer.</text>
</comment>
<evidence type="ECO:0000256" key="2">
    <source>
        <dbReference type="ARBA" id="ARBA00022490"/>
    </source>
</evidence>